<evidence type="ECO:0000256" key="2">
    <source>
        <dbReference type="ARBA" id="ARBA00007482"/>
    </source>
</evidence>
<dbReference type="Proteomes" id="UP000617145">
    <property type="component" value="Unassembled WGS sequence"/>
</dbReference>
<sequence>MSDIFLYGPLCHAPLLSRVLGRDAVCEPAVLRDHAALLSDGKGFPTAVLTANRGAVVAGLLLRDASREDMARIAFHEGALRRLAVEAGGESLTATVPTQAAKASRSAERFELSAWEARWATMACIAAEDIMQRHGSADPSEIARLRPFIAARAWARQMGGQGAPHELRTGRGLDKVEIVRDRPGFDGFFRLRAFDMRHERFDGSWSETFSREGFVAYDAALVLPYDPQTDRVLLIEQLRYGPILRGDPFPVTLEPPAGLVDAGEAPEDTARREAEEEADITLSRLVPMVKVYASPGYSSEFFHCFLDLCSLSMDDNGVSGLDEEHEDIKSHVVSFDRAMELVDSGEVNAGPLVMMLLWLARHREELRAGA</sequence>
<keyword evidence="6" id="KW-0378">Hydrolase</keyword>
<dbReference type="PANTHER" id="PTHR11839">
    <property type="entry name" value="UDP/ADP-SUGAR PYROPHOSPHATASE"/>
    <property type="match status" value="1"/>
</dbReference>
<dbReference type="GO" id="GO:0006753">
    <property type="term" value="P:nucleoside phosphate metabolic process"/>
    <property type="evidence" value="ECO:0007669"/>
    <property type="project" value="TreeGrafter"/>
</dbReference>
<dbReference type="InterPro" id="IPR004385">
    <property type="entry name" value="NDP_pyrophosphatase"/>
</dbReference>
<keyword evidence="7 13" id="KW-0460">Magnesium</keyword>
<dbReference type="EC" id="3.6.1.13" evidence="3"/>
<dbReference type="InterPro" id="IPR000086">
    <property type="entry name" value="NUDIX_hydrolase_dom"/>
</dbReference>
<evidence type="ECO:0000256" key="14">
    <source>
        <dbReference type="PIRSR" id="PIRSR604385-3"/>
    </source>
</evidence>
<dbReference type="GO" id="GO:0047631">
    <property type="term" value="F:ADP-ribose diphosphatase activity"/>
    <property type="evidence" value="ECO:0007669"/>
    <property type="project" value="UniProtKB-EC"/>
</dbReference>
<gene>
    <name evidence="16" type="primary">trgB</name>
    <name evidence="16" type="ORF">GCM10011415_01200</name>
</gene>
<dbReference type="GO" id="GO:0005829">
    <property type="term" value="C:cytosol"/>
    <property type="evidence" value="ECO:0007669"/>
    <property type="project" value="TreeGrafter"/>
</dbReference>
<dbReference type="GO" id="GO:0019693">
    <property type="term" value="P:ribose phosphate metabolic process"/>
    <property type="evidence" value="ECO:0007669"/>
    <property type="project" value="TreeGrafter"/>
</dbReference>
<evidence type="ECO:0000256" key="1">
    <source>
        <dbReference type="ARBA" id="ARBA00001946"/>
    </source>
</evidence>
<evidence type="ECO:0000256" key="11">
    <source>
        <dbReference type="ARBA" id="ARBA00033056"/>
    </source>
</evidence>
<dbReference type="GO" id="GO:0019144">
    <property type="term" value="F:ADP-sugar diphosphatase activity"/>
    <property type="evidence" value="ECO:0007669"/>
    <property type="project" value="TreeGrafter"/>
</dbReference>
<evidence type="ECO:0000313" key="17">
    <source>
        <dbReference type="Proteomes" id="UP000617145"/>
    </source>
</evidence>
<feature type="domain" description="Nudix hydrolase" evidence="15">
    <location>
        <begin position="215"/>
        <end position="355"/>
    </location>
</feature>
<evidence type="ECO:0000256" key="10">
    <source>
        <dbReference type="ARBA" id="ARBA00030308"/>
    </source>
</evidence>
<evidence type="ECO:0000256" key="4">
    <source>
        <dbReference type="ARBA" id="ARBA00013297"/>
    </source>
</evidence>
<dbReference type="NCBIfam" id="TIGR00052">
    <property type="entry name" value="nudix-type nucleoside diphosphatase, YffH/AdpP family"/>
    <property type="match status" value="1"/>
</dbReference>
<feature type="binding site" evidence="13">
    <location>
        <position position="273"/>
    </location>
    <ligand>
        <name>Mg(2+)</name>
        <dbReference type="ChEBI" id="CHEBI:18420"/>
        <label>1</label>
    </ligand>
</feature>
<evidence type="ECO:0000256" key="7">
    <source>
        <dbReference type="ARBA" id="ARBA00022842"/>
    </source>
</evidence>
<dbReference type="PANTHER" id="PTHR11839:SF5">
    <property type="entry name" value="ADP-RIBOSE PYROPHOSPHATASE"/>
    <property type="match status" value="1"/>
</dbReference>
<evidence type="ECO:0000313" key="16">
    <source>
        <dbReference type="EMBL" id="GGG59166.1"/>
    </source>
</evidence>
<reference evidence="16" key="2">
    <citation type="submission" date="2020-09" db="EMBL/GenBank/DDBJ databases">
        <authorList>
            <person name="Sun Q."/>
            <person name="Zhou Y."/>
        </authorList>
    </citation>
    <scope>NUCLEOTIDE SEQUENCE</scope>
    <source>
        <strain evidence="16">CGMCC 1.15762</strain>
    </source>
</reference>
<evidence type="ECO:0000256" key="6">
    <source>
        <dbReference type="ARBA" id="ARBA00022801"/>
    </source>
</evidence>
<comment type="function">
    <text evidence="8">Acts on ADP-mannose and ADP-glucose as well as ADP-ribose. Prevents glycogen biosynthesis. The reaction catalyzed by this enzyme is a limiting step of the gluconeogenic process.</text>
</comment>
<dbReference type="PROSITE" id="PS51462">
    <property type="entry name" value="NUDIX"/>
    <property type="match status" value="1"/>
</dbReference>
<dbReference type="CDD" id="cd06661">
    <property type="entry name" value="GGCT_like"/>
    <property type="match status" value="1"/>
</dbReference>
<feature type="binding site" evidence="13">
    <location>
        <position position="326"/>
    </location>
    <ligand>
        <name>Mg(2+)</name>
        <dbReference type="ChEBI" id="CHEBI:18420"/>
        <label>1</label>
    </ligand>
</feature>
<keyword evidence="17" id="KW-1185">Reference proteome</keyword>
<name>A0A8J2ZGC7_9RHOB</name>
<evidence type="ECO:0000256" key="9">
    <source>
        <dbReference type="ARBA" id="ARBA00030162"/>
    </source>
</evidence>
<keyword evidence="5 13" id="KW-0479">Metal-binding</keyword>
<dbReference type="SUPFAM" id="SSF55811">
    <property type="entry name" value="Nudix"/>
    <property type="match status" value="1"/>
</dbReference>
<dbReference type="InterPro" id="IPR020084">
    <property type="entry name" value="NUDIX_hydrolase_CS"/>
</dbReference>
<comment type="catalytic activity">
    <reaction evidence="12">
        <text>ADP-D-ribose + H2O = D-ribose 5-phosphate + AMP + 2 H(+)</text>
        <dbReference type="Rhea" id="RHEA:10412"/>
        <dbReference type="ChEBI" id="CHEBI:15377"/>
        <dbReference type="ChEBI" id="CHEBI:15378"/>
        <dbReference type="ChEBI" id="CHEBI:57967"/>
        <dbReference type="ChEBI" id="CHEBI:78346"/>
        <dbReference type="ChEBI" id="CHEBI:456215"/>
        <dbReference type="EC" id="3.6.1.13"/>
    </reaction>
</comment>
<dbReference type="InterPro" id="IPR015797">
    <property type="entry name" value="NUDIX_hydrolase-like_dom_sf"/>
</dbReference>
<evidence type="ECO:0000256" key="5">
    <source>
        <dbReference type="ARBA" id="ARBA00022723"/>
    </source>
</evidence>
<comment type="cofactor">
    <cofactor evidence="1 13">
        <name>Mg(2+)</name>
        <dbReference type="ChEBI" id="CHEBI:18420"/>
    </cofactor>
</comment>
<evidence type="ECO:0000256" key="8">
    <source>
        <dbReference type="ARBA" id="ARBA00025164"/>
    </source>
</evidence>
<comment type="similarity">
    <text evidence="2">Belongs to the Nudix hydrolase family. NudF subfamily.</text>
</comment>
<protein>
    <recommendedName>
        <fullName evidence="4">ADP-ribose pyrophosphatase</fullName>
        <ecNumber evidence="3">3.6.1.13</ecNumber>
    </recommendedName>
    <alternativeName>
        <fullName evidence="9">ADP-ribose diphosphatase</fullName>
    </alternativeName>
    <alternativeName>
        <fullName evidence="11">ADP-ribose phosphohydrolase</fullName>
    </alternativeName>
    <alternativeName>
        <fullName evidence="10">Adenosine diphosphoribose pyrophosphatase</fullName>
    </alternativeName>
</protein>
<dbReference type="Gene3D" id="3.10.490.10">
    <property type="entry name" value="Gamma-glutamyl cyclotransferase-like"/>
    <property type="match status" value="1"/>
</dbReference>
<dbReference type="PROSITE" id="PS00893">
    <property type="entry name" value="NUDIX_BOX"/>
    <property type="match status" value="1"/>
</dbReference>
<evidence type="ECO:0000256" key="13">
    <source>
        <dbReference type="PIRSR" id="PIRSR604385-2"/>
    </source>
</evidence>
<accession>A0A8J2ZGC7</accession>
<dbReference type="CDD" id="cd24155">
    <property type="entry name" value="NUDIX_ADPRase"/>
    <property type="match status" value="1"/>
</dbReference>
<dbReference type="InterPro" id="IPR013024">
    <property type="entry name" value="GGCT-like"/>
</dbReference>
<dbReference type="AlphaFoldDB" id="A0A8J2ZGC7"/>
<evidence type="ECO:0000259" key="15">
    <source>
        <dbReference type="PROSITE" id="PS51462"/>
    </source>
</evidence>
<proteinExistence type="inferred from homology"/>
<dbReference type="GO" id="GO:0046872">
    <property type="term" value="F:metal ion binding"/>
    <property type="evidence" value="ECO:0007669"/>
    <property type="project" value="UniProtKB-KW"/>
</dbReference>
<organism evidence="16 17">
    <name type="scientific">Salipiger pallidus</name>
    <dbReference type="NCBI Taxonomy" id="1775170"/>
    <lineage>
        <taxon>Bacteria</taxon>
        <taxon>Pseudomonadati</taxon>
        <taxon>Pseudomonadota</taxon>
        <taxon>Alphaproteobacteria</taxon>
        <taxon>Rhodobacterales</taxon>
        <taxon>Roseobacteraceae</taxon>
        <taxon>Salipiger</taxon>
    </lineage>
</organism>
<feature type="short sequence motif" description="Nudix box" evidence="14">
    <location>
        <begin position="258"/>
        <end position="280"/>
    </location>
</feature>
<reference evidence="16" key="1">
    <citation type="journal article" date="2014" name="Int. J. Syst. Evol. Microbiol.">
        <title>Complete genome sequence of Corynebacterium casei LMG S-19264T (=DSM 44701T), isolated from a smear-ripened cheese.</title>
        <authorList>
            <consortium name="US DOE Joint Genome Institute (JGI-PGF)"/>
            <person name="Walter F."/>
            <person name="Albersmeier A."/>
            <person name="Kalinowski J."/>
            <person name="Ruckert C."/>
        </authorList>
    </citation>
    <scope>NUCLEOTIDE SEQUENCE</scope>
    <source>
        <strain evidence="16">CGMCC 1.15762</strain>
    </source>
</reference>
<evidence type="ECO:0000256" key="12">
    <source>
        <dbReference type="ARBA" id="ARBA00049546"/>
    </source>
</evidence>
<evidence type="ECO:0000256" key="3">
    <source>
        <dbReference type="ARBA" id="ARBA00012453"/>
    </source>
</evidence>
<dbReference type="RefSeq" id="WP_188787814.1">
    <property type="nucleotide sequence ID" value="NZ_BMJV01000001.1"/>
</dbReference>
<dbReference type="EMBL" id="BMJV01000001">
    <property type="protein sequence ID" value="GGG59166.1"/>
    <property type="molecule type" value="Genomic_DNA"/>
</dbReference>
<feature type="binding site" evidence="13">
    <location>
        <position position="277"/>
    </location>
    <ligand>
        <name>Mg(2+)</name>
        <dbReference type="ChEBI" id="CHEBI:18420"/>
        <label>1</label>
    </ligand>
</feature>
<feature type="binding site" evidence="13">
    <location>
        <position position="257"/>
    </location>
    <ligand>
        <name>Mg(2+)</name>
        <dbReference type="ChEBI" id="CHEBI:18420"/>
        <label>1</label>
    </ligand>
</feature>
<dbReference type="Pfam" id="PF00293">
    <property type="entry name" value="NUDIX"/>
    <property type="match status" value="1"/>
</dbReference>
<dbReference type="Gene3D" id="3.90.79.10">
    <property type="entry name" value="Nucleoside Triphosphate Pyrophosphohydrolase"/>
    <property type="match status" value="1"/>
</dbReference>
<comment type="caution">
    <text evidence="16">The sequence shown here is derived from an EMBL/GenBank/DDBJ whole genome shotgun (WGS) entry which is preliminary data.</text>
</comment>